<dbReference type="AlphaFoldDB" id="A0A1W1DU02"/>
<accession>A0A1W1DU02</accession>
<organism evidence="1">
    <name type="scientific">hydrothermal vent metagenome</name>
    <dbReference type="NCBI Taxonomy" id="652676"/>
    <lineage>
        <taxon>unclassified sequences</taxon>
        <taxon>metagenomes</taxon>
        <taxon>ecological metagenomes</taxon>
    </lineage>
</organism>
<dbReference type="EMBL" id="FPHW01000196">
    <property type="protein sequence ID" value="SFV85234.1"/>
    <property type="molecule type" value="Genomic_DNA"/>
</dbReference>
<sequence>MVPIDQAKRLGTIGFQTGVVFFAKKLLIKMVGEKRAVETNIPASISKIA</sequence>
<name>A0A1W1DU02_9ZZZZ</name>
<proteinExistence type="predicted"/>
<evidence type="ECO:0000313" key="1">
    <source>
        <dbReference type="EMBL" id="SFV85234.1"/>
    </source>
</evidence>
<gene>
    <name evidence="1" type="ORF">MNB_SUP05-7-704</name>
</gene>
<protein>
    <submittedName>
        <fullName evidence="1">Uncharacterized protein</fullName>
    </submittedName>
</protein>
<reference evidence="1" key="1">
    <citation type="submission" date="2016-10" db="EMBL/GenBank/DDBJ databases">
        <authorList>
            <person name="de Groot N.N."/>
        </authorList>
    </citation>
    <scope>NUCLEOTIDE SEQUENCE</scope>
</reference>